<proteinExistence type="inferred from homology"/>
<comment type="catalytic activity">
    <reaction evidence="7">
        <text>RNA(n) + ATP = RNA(n)-3'-adenine ribonucleotide + diphosphate</text>
        <dbReference type="Rhea" id="RHEA:11332"/>
        <dbReference type="Rhea" id="RHEA-COMP:14527"/>
        <dbReference type="Rhea" id="RHEA-COMP:17347"/>
        <dbReference type="ChEBI" id="CHEBI:30616"/>
        <dbReference type="ChEBI" id="CHEBI:33019"/>
        <dbReference type="ChEBI" id="CHEBI:140395"/>
        <dbReference type="ChEBI" id="CHEBI:173115"/>
        <dbReference type="EC" id="2.7.7.19"/>
    </reaction>
</comment>
<dbReference type="Pfam" id="PF01743">
    <property type="entry name" value="PolyA_pol"/>
    <property type="match status" value="1"/>
</dbReference>
<dbReference type="Pfam" id="PF12626">
    <property type="entry name" value="PolyA_pol_arg_C"/>
    <property type="match status" value="1"/>
</dbReference>
<keyword evidence="1 7" id="KW-0507">mRNA processing</keyword>
<evidence type="ECO:0000256" key="8">
    <source>
        <dbReference type="RuleBase" id="RU003953"/>
    </source>
</evidence>
<keyword evidence="2 7" id="KW-0808">Transferase</keyword>
<evidence type="ECO:0000259" key="11">
    <source>
        <dbReference type="Pfam" id="PF12627"/>
    </source>
</evidence>
<dbReference type="PANTHER" id="PTHR43051">
    <property type="entry name" value="POLYNUCLEOTIDE ADENYLYLTRANSFERASE FAMILY PROTEIN"/>
    <property type="match status" value="1"/>
</dbReference>
<feature type="active site" evidence="7">
    <location>
        <position position="123"/>
    </location>
</feature>
<dbReference type="InterPro" id="IPR043519">
    <property type="entry name" value="NT_sf"/>
</dbReference>
<evidence type="ECO:0000256" key="7">
    <source>
        <dbReference type="HAMAP-Rule" id="MF_00957"/>
    </source>
</evidence>
<evidence type="ECO:0000313" key="13">
    <source>
        <dbReference type="Proteomes" id="UP000315283"/>
    </source>
</evidence>
<evidence type="ECO:0000256" key="3">
    <source>
        <dbReference type="ARBA" id="ARBA00022741"/>
    </source>
</evidence>
<dbReference type="Gene3D" id="1.10.3090.10">
    <property type="entry name" value="cca-adding enzyme, domain 2"/>
    <property type="match status" value="1"/>
</dbReference>
<dbReference type="GO" id="GO:0003723">
    <property type="term" value="F:RNA binding"/>
    <property type="evidence" value="ECO:0007669"/>
    <property type="project" value="UniProtKB-UniRule"/>
</dbReference>
<dbReference type="GO" id="GO:0005524">
    <property type="term" value="F:ATP binding"/>
    <property type="evidence" value="ECO:0007669"/>
    <property type="project" value="UniProtKB-UniRule"/>
</dbReference>
<keyword evidence="6 7" id="KW-0804">Transcription</keyword>
<feature type="domain" description="tRNA nucleotidyltransferase/poly(A) polymerase RNA and SrmB- binding" evidence="11">
    <location>
        <begin position="181"/>
        <end position="237"/>
    </location>
</feature>
<dbReference type="HAMAP" id="MF_00957">
    <property type="entry name" value="PolyA_pol"/>
    <property type="match status" value="1"/>
</dbReference>
<evidence type="ECO:0000256" key="5">
    <source>
        <dbReference type="ARBA" id="ARBA00022884"/>
    </source>
</evidence>
<feature type="active site" evidence="7">
    <location>
        <position position="43"/>
    </location>
</feature>
<feature type="domain" description="Polymerase A arginine-rich C-terminal" evidence="10">
    <location>
        <begin position="295"/>
        <end position="400"/>
    </location>
</feature>
<reference evidence="12 13" key="1">
    <citation type="submission" date="2019-02" db="EMBL/GenBank/DDBJ databases">
        <title>Prokaryotic population dynamics and viral predation in marine succession experiment using metagenomics: the confinement effect.</title>
        <authorList>
            <person name="Haro-Moreno J.M."/>
            <person name="Rodriguez-Valera F."/>
            <person name="Lopez-Perez M."/>
        </authorList>
    </citation>
    <scope>NUCLEOTIDE SEQUENCE [LARGE SCALE GENOMIC DNA]</scope>
    <source>
        <strain evidence="12">MED-G164</strain>
    </source>
</reference>
<dbReference type="SUPFAM" id="SSF81891">
    <property type="entry name" value="Poly A polymerase C-terminal region-like"/>
    <property type="match status" value="1"/>
</dbReference>
<accession>A0A520N6I8</accession>
<dbReference type="NCBIfam" id="TIGR01942">
    <property type="entry name" value="pcnB"/>
    <property type="match status" value="1"/>
</dbReference>
<dbReference type="Pfam" id="PF12627">
    <property type="entry name" value="PolyA_pol_RNAbd"/>
    <property type="match status" value="1"/>
</dbReference>
<dbReference type="InterPro" id="IPR002646">
    <property type="entry name" value="PolA_pol_head_dom"/>
</dbReference>
<dbReference type="CDD" id="cd05398">
    <property type="entry name" value="NT_ClassII-CCAase"/>
    <property type="match status" value="1"/>
</dbReference>
<evidence type="ECO:0000259" key="10">
    <source>
        <dbReference type="Pfam" id="PF12626"/>
    </source>
</evidence>
<keyword evidence="4 7" id="KW-0067">ATP-binding</keyword>
<feature type="domain" description="Poly A polymerase head" evidence="9">
    <location>
        <begin position="25"/>
        <end position="153"/>
    </location>
</feature>
<comment type="function">
    <text evidence="7">Adds poly(A) tail to the 3' end of many RNAs, which usually targets these RNAs for decay. Plays a significant role in the global control of gene expression, through influencing the rate of transcript degradation, and in the general RNA quality control.</text>
</comment>
<dbReference type="EC" id="2.7.7.19" evidence="7"/>
<dbReference type="Proteomes" id="UP000315283">
    <property type="component" value="Unassembled WGS sequence"/>
</dbReference>
<dbReference type="Gene3D" id="3.30.460.10">
    <property type="entry name" value="Beta Polymerase, domain 2"/>
    <property type="match status" value="1"/>
</dbReference>
<gene>
    <name evidence="7 12" type="primary">pcnB</name>
    <name evidence="12" type="ORF">EVA97_01085</name>
</gene>
<sequence length="409" mass="47572">MINNKKISKFAISIVKDLQNNNFQAYLVGGCVRDLLCGIEPKDFDIATNATPEQIRKIFKASRIIGKRFKLVHVFNRAELIEVATFRSGEDSSNEGSLVKDQAGKILRDNIWGTLEEDTYRRDFTVNALYYCPITQKIEDHNNGMKHIHERVIVSIGDPQKRFAEDPVRSLRAIRFSNKLNFKIDTDIKHAIYDKGSLLLNISNARLFDEFCKIFLNGMAEKNFMKLCAFGLNKYLIGTNPEKNEFTSNLMIEALKNTDRRISNDQSVTPGFLVAALLWPQLIEISNQKGEINLRKFFRSMDRVLRRQQKITAIPRKFHTYIKDIWVLQLKLQSRIGKQPYKTLKHPRFRAAYDFLLIRERASGHRNTLGDWWTNFQKNDDQIKKSLITKLAEENQESNKKFGFSEELR</sequence>
<dbReference type="GO" id="GO:1990817">
    <property type="term" value="F:poly(A) RNA polymerase activity"/>
    <property type="evidence" value="ECO:0007669"/>
    <property type="project" value="UniProtKB-UniRule"/>
</dbReference>
<dbReference type="InterPro" id="IPR010206">
    <property type="entry name" value="PolA_pol_I"/>
</dbReference>
<dbReference type="InterPro" id="IPR025866">
    <property type="entry name" value="PolyA_pol_arg_C_dom"/>
</dbReference>
<comment type="similarity">
    <text evidence="7 8">Belongs to the tRNA nucleotidyltransferase/poly(A) polymerase family.</text>
</comment>
<dbReference type="EMBL" id="SHBJ01000004">
    <property type="protein sequence ID" value="RZO29056.1"/>
    <property type="molecule type" value="Genomic_DNA"/>
</dbReference>
<dbReference type="PANTHER" id="PTHR43051:SF1">
    <property type="entry name" value="POLYNUCLEOTIDE ADENYLYLTRANSFERASE FAMILY PROTEIN"/>
    <property type="match status" value="1"/>
</dbReference>
<organism evidence="12 13">
    <name type="scientific">SAR86 cluster bacterium</name>
    <dbReference type="NCBI Taxonomy" id="2030880"/>
    <lineage>
        <taxon>Bacteria</taxon>
        <taxon>Pseudomonadati</taxon>
        <taxon>Pseudomonadota</taxon>
        <taxon>Gammaproteobacteria</taxon>
        <taxon>SAR86 cluster</taxon>
    </lineage>
</organism>
<dbReference type="InterPro" id="IPR052191">
    <property type="entry name" value="tRNA_ntf/polyA_polymerase_I"/>
</dbReference>
<keyword evidence="5 7" id="KW-0694">RNA-binding</keyword>
<dbReference type="AlphaFoldDB" id="A0A520N6I8"/>
<dbReference type="PROSITE" id="PS51257">
    <property type="entry name" value="PROKAR_LIPOPROTEIN"/>
    <property type="match status" value="1"/>
</dbReference>
<evidence type="ECO:0000256" key="2">
    <source>
        <dbReference type="ARBA" id="ARBA00022679"/>
    </source>
</evidence>
<keyword evidence="12" id="KW-0548">Nucleotidyltransferase</keyword>
<dbReference type="GO" id="GO:0006397">
    <property type="term" value="P:mRNA processing"/>
    <property type="evidence" value="ECO:0007669"/>
    <property type="project" value="UniProtKB-KW"/>
</dbReference>
<name>A0A520N6I8_9GAMM</name>
<evidence type="ECO:0000256" key="6">
    <source>
        <dbReference type="ARBA" id="ARBA00023163"/>
    </source>
</evidence>
<dbReference type="GO" id="GO:0043633">
    <property type="term" value="P:polyadenylation-dependent RNA catabolic process"/>
    <property type="evidence" value="ECO:0007669"/>
    <property type="project" value="InterPro"/>
</dbReference>
<evidence type="ECO:0000259" key="9">
    <source>
        <dbReference type="Pfam" id="PF01743"/>
    </source>
</evidence>
<dbReference type="SUPFAM" id="SSF81301">
    <property type="entry name" value="Nucleotidyltransferase"/>
    <property type="match status" value="1"/>
</dbReference>
<evidence type="ECO:0000313" key="12">
    <source>
        <dbReference type="EMBL" id="RZO29056.1"/>
    </source>
</evidence>
<evidence type="ECO:0000256" key="1">
    <source>
        <dbReference type="ARBA" id="ARBA00022664"/>
    </source>
</evidence>
<evidence type="ECO:0000256" key="4">
    <source>
        <dbReference type="ARBA" id="ARBA00022840"/>
    </source>
</evidence>
<feature type="active site" evidence="7">
    <location>
        <position position="45"/>
    </location>
</feature>
<protein>
    <recommendedName>
        <fullName evidence="7">Poly(A) polymerase I</fullName>
        <shortName evidence="7">PAP I</shortName>
        <ecNumber evidence="7">2.7.7.19</ecNumber>
    </recommendedName>
</protein>
<dbReference type="InterPro" id="IPR032828">
    <property type="entry name" value="PolyA_RNA-bd"/>
</dbReference>
<comment type="caution">
    <text evidence="12">The sequence shown here is derived from an EMBL/GenBank/DDBJ whole genome shotgun (WGS) entry which is preliminary data.</text>
</comment>
<keyword evidence="3 7" id="KW-0547">Nucleotide-binding</keyword>